<organism evidence="2 3">
    <name type="scientific">Drosophila hydei</name>
    <name type="common">Fruit fly</name>
    <dbReference type="NCBI Taxonomy" id="7224"/>
    <lineage>
        <taxon>Eukaryota</taxon>
        <taxon>Metazoa</taxon>
        <taxon>Ecdysozoa</taxon>
        <taxon>Arthropoda</taxon>
        <taxon>Hexapoda</taxon>
        <taxon>Insecta</taxon>
        <taxon>Pterygota</taxon>
        <taxon>Neoptera</taxon>
        <taxon>Endopterygota</taxon>
        <taxon>Diptera</taxon>
        <taxon>Brachycera</taxon>
        <taxon>Muscomorpha</taxon>
        <taxon>Ephydroidea</taxon>
        <taxon>Drosophilidae</taxon>
        <taxon>Drosophila</taxon>
    </lineage>
</organism>
<keyword evidence="1" id="KW-0732">Signal</keyword>
<keyword evidence="2" id="KW-1185">Reference proteome</keyword>
<evidence type="ECO:0000313" key="3">
    <source>
        <dbReference type="RefSeq" id="XP_023159885.2"/>
    </source>
</evidence>
<sequence length="190" mass="22101">MSTGIKVWELSLALLLMPMLLQCIQGEMGDHMQQLLQLDNIITTRINTVLKQYEQLESQTENKEFVQQYERLKLAVALPISHLDEKIMIYNEYLAYHETLQQQQSSEASSHNQEAIVVDKEQRAAMYNAFQKRVLKLLGRLGVSDSFTQRVFKAIFSDENQLRKLKKMLDSLNDDSDSDCCLWDFIFGLF</sequence>
<evidence type="ECO:0000313" key="2">
    <source>
        <dbReference type="Proteomes" id="UP000504633"/>
    </source>
</evidence>
<dbReference type="OrthoDB" id="7863619at2759"/>
<gene>
    <name evidence="3" type="primary">LOC111592092</name>
</gene>
<dbReference type="Proteomes" id="UP000504633">
    <property type="component" value="Unplaced"/>
</dbReference>
<evidence type="ECO:0000256" key="1">
    <source>
        <dbReference type="SAM" id="SignalP"/>
    </source>
</evidence>
<dbReference type="GeneID" id="111592092"/>
<feature type="signal peptide" evidence="1">
    <location>
        <begin position="1"/>
        <end position="26"/>
    </location>
</feature>
<proteinExistence type="predicted"/>
<dbReference type="RefSeq" id="XP_023159885.2">
    <property type="nucleotide sequence ID" value="XM_023304117.2"/>
</dbReference>
<feature type="chain" id="PRO_5026747442" evidence="1">
    <location>
        <begin position="27"/>
        <end position="190"/>
    </location>
</feature>
<accession>A0A6J1L0P4</accession>
<dbReference type="KEGG" id="dhe:111592092"/>
<protein>
    <submittedName>
        <fullName evidence="3">Uncharacterized protein LOC111592092</fullName>
    </submittedName>
</protein>
<reference evidence="3" key="1">
    <citation type="submission" date="2025-08" db="UniProtKB">
        <authorList>
            <consortium name="RefSeq"/>
        </authorList>
    </citation>
    <scope>IDENTIFICATION</scope>
    <source>
        <strain evidence="3">15085-1641.00</strain>
        <tissue evidence="3">Whole body</tissue>
    </source>
</reference>
<dbReference type="OMA" id="WDFIFGL"/>
<dbReference type="AlphaFoldDB" id="A0A6J1L0P4"/>
<name>A0A6J1L0P4_DROHY</name>